<feature type="compositionally biased region" description="Gly residues" evidence="1">
    <location>
        <begin position="1"/>
        <end position="15"/>
    </location>
</feature>
<feature type="compositionally biased region" description="Basic and acidic residues" evidence="1">
    <location>
        <begin position="601"/>
        <end position="612"/>
    </location>
</feature>
<feature type="compositionally biased region" description="Low complexity" evidence="1">
    <location>
        <begin position="506"/>
        <end position="525"/>
    </location>
</feature>
<feature type="domain" description="OCEL" evidence="2">
    <location>
        <begin position="1008"/>
        <end position="1099"/>
    </location>
</feature>
<dbReference type="Proteomes" id="UP001632038">
    <property type="component" value="Unassembled WGS sequence"/>
</dbReference>
<feature type="compositionally biased region" description="Polar residues" evidence="1">
    <location>
        <begin position="194"/>
        <end position="210"/>
    </location>
</feature>
<feature type="compositionally biased region" description="Polar residues" evidence="1">
    <location>
        <begin position="792"/>
        <end position="801"/>
    </location>
</feature>
<keyword evidence="4" id="KW-1185">Reference proteome</keyword>
<feature type="compositionally biased region" description="Polar residues" evidence="1">
    <location>
        <begin position="236"/>
        <end position="263"/>
    </location>
</feature>
<dbReference type="AlphaFoldDB" id="A0ABD3CT07"/>
<dbReference type="InterPro" id="IPR010844">
    <property type="entry name" value="Occludin_ELL"/>
</dbReference>
<feature type="compositionally biased region" description="Polar residues" evidence="1">
    <location>
        <begin position="903"/>
        <end position="914"/>
    </location>
</feature>
<evidence type="ECO:0000313" key="3">
    <source>
        <dbReference type="EMBL" id="KAL3631976.1"/>
    </source>
</evidence>
<proteinExistence type="predicted"/>
<accession>A0ABD3CT07</accession>
<feature type="compositionally biased region" description="Basic and acidic residues" evidence="1">
    <location>
        <begin position="732"/>
        <end position="747"/>
    </location>
</feature>
<feature type="compositionally biased region" description="Polar residues" evidence="1">
    <location>
        <begin position="409"/>
        <end position="428"/>
    </location>
</feature>
<feature type="compositionally biased region" description="Basic and acidic residues" evidence="1">
    <location>
        <begin position="755"/>
        <end position="771"/>
    </location>
</feature>
<feature type="region of interest" description="Disordered" evidence="1">
    <location>
        <begin position="583"/>
        <end position="1001"/>
    </location>
</feature>
<reference evidence="4" key="1">
    <citation type="journal article" date="2024" name="IScience">
        <title>Strigolactones Initiate the Formation of Haustorium-like Structures in Castilleja.</title>
        <authorList>
            <person name="Buerger M."/>
            <person name="Peterson D."/>
            <person name="Chory J."/>
        </authorList>
    </citation>
    <scope>NUCLEOTIDE SEQUENCE [LARGE SCALE GENOMIC DNA]</scope>
</reference>
<feature type="compositionally biased region" description="Basic and acidic residues" evidence="1">
    <location>
        <begin position="842"/>
        <end position="866"/>
    </location>
</feature>
<feature type="compositionally biased region" description="Low complexity" evidence="1">
    <location>
        <begin position="44"/>
        <end position="56"/>
    </location>
</feature>
<feature type="region of interest" description="Disordered" evidence="1">
    <location>
        <begin position="1"/>
        <end position="56"/>
    </location>
</feature>
<feature type="compositionally biased region" description="Polar residues" evidence="1">
    <location>
        <begin position="438"/>
        <end position="447"/>
    </location>
</feature>
<gene>
    <name evidence="3" type="ORF">CASFOL_024960</name>
</gene>
<dbReference type="Pfam" id="PF07303">
    <property type="entry name" value="Occludin_ELL"/>
    <property type="match status" value="1"/>
</dbReference>
<dbReference type="PROSITE" id="PS51980">
    <property type="entry name" value="OCEL"/>
    <property type="match status" value="1"/>
</dbReference>
<dbReference type="PANTHER" id="PTHR38372">
    <property type="entry name" value="DENTIN SIALOPHOSPHOPROTEIN-LIKE PROTEIN"/>
    <property type="match status" value="1"/>
</dbReference>
<feature type="compositionally biased region" description="Basic and acidic residues" evidence="1">
    <location>
        <begin position="926"/>
        <end position="936"/>
    </location>
</feature>
<feature type="compositionally biased region" description="Polar residues" evidence="1">
    <location>
        <begin position="649"/>
        <end position="663"/>
    </location>
</feature>
<feature type="compositionally biased region" description="Acidic residues" evidence="1">
    <location>
        <begin position="528"/>
        <end position="537"/>
    </location>
</feature>
<name>A0ABD3CT07_9LAMI</name>
<feature type="compositionally biased region" description="Gly residues" evidence="1">
    <location>
        <begin position="33"/>
        <end position="43"/>
    </location>
</feature>
<dbReference type="PANTHER" id="PTHR38372:SF2">
    <property type="entry name" value="DENTIN SIALOPHOSPHOPROTEIN-LIKE PROTEIN"/>
    <property type="match status" value="1"/>
</dbReference>
<feature type="compositionally biased region" description="Basic and acidic residues" evidence="1">
    <location>
        <begin position="216"/>
        <end position="226"/>
    </location>
</feature>
<evidence type="ECO:0000259" key="2">
    <source>
        <dbReference type="PROSITE" id="PS51980"/>
    </source>
</evidence>
<feature type="compositionally biased region" description="Low complexity" evidence="1">
    <location>
        <begin position="478"/>
        <end position="490"/>
    </location>
</feature>
<feature type="region of interest" description="Disordered" evidence="1">
    <location>
        <begin position="387"/>
        <end position="568"/>
    </location>
</feature>
<evidence type="ECO:0000256" key="1">
    <source>
        <dbReference type="SAM" id="MobiDB-lite"/>
    </source>
</evidence>
<protein>
    <recommendedName>
        <fullName evidence="2">OCEL domain-containing protein</fullName>
    </recommendedName>
</protein>
<sequence length="1099" mass="121084">MFGGSGKMGRGGGAGAVKRNLPVPPINRTGRPSMGGGPRGRGGAPSAAISSPSTSSMQVEESFSLVRENPLSFGMAIKLAPDLVEEIKRVEMQGIGARIKFDVNANNPNGNIIQVGDKTFKFTWSREPGDLCDVYEERQSGEDGNGLLVESGGTWRKLNVERELDESTKNHVKRRSEEAERKHKSRKAIVLDHQNPSMKTQVAASASNSWRHFKNRKEPPFKKAKLDPPSGGPPKSSYNISGLPTTTPSNGKISSGSPVSFQPDQHGAPGSPFGSGNRVKGHGGVTDLAPTHTPNNIASLEKEMHSRLPHSTVRDKPKHKRNAEAKPADLRNLVTSLLQEHHPKGMSLKALEKAIGEVMPNSARQIDPILKQVAVFQAPGRYFLKSAVEKESSKKPPSQSESSPETNCHHSPSPQKFTQTPSFSTRTAPNVIEKEQLELNSTPLHTTEITEKIDILGNSPQQISDKMVPNNSESLPASSSDTGSDSGSDSSDSDSDSESHSRSKSRSPVGSSSDSDSDASMSSKQASDEDVDIMSDNDESKHKLLDPVQLSNPDDESVDIGTYDEKPDDHVTDVIEIEKYSPEDDRANCIFPNNEGEERVEEIRPSVDHRQSESVVNEIFSKVKSKGNRDGKRSNETTHGHNKKRVKSKNLSQPVFGTLNSLFGDSPDHLSPDRPLQGPEKGWDDNNEARVLTEAPSGEKRPGEHDVWDRGAKFPERNLQTNDGSRVQKGFNADEHSEGGLFSERRPVKYSSDGIGDKHMTTIESLHRKPETSGNVKEAGPHSNLHVGYSPKENNNASTTDRLPLTNGRGSVLRREYSDLELGEFREPVQEDTPLPKKKQIEKKNSFKQMENKPMDPECRNSDPSRGKPPNNKMPADSRAKLSSPSPVAKASENKNTHIDGGSQHNKVSETSIKSHFADSGPSRARSLEAHGDISRRMPIISTEQQPDPVRGVGQNITKGSKKQKPNVVGYSNGRRIDASLTGSNDGGQNRKESLSDENSGLYTKYEKEKPELKGPIKDASQYKEYVKEYQEKYECYFSLNKILESYRDEFSKFGKDLEAYKGKDMKRYDETLKQIRTSFNQCGKNLKQMIQDYSSSYK</sequence>
<feature type="compositionally biased region" description="Polar residues" evidence="1">
    <location>
        <begin position="458"/>
        <end position="477"/>
    </location>
</feature>
<feature type="compositionally biased region" description="Basic and acidic residues" evidence="1">
    <location>
        <begin position="164"/>
        <end position="181"/>
    </location>
</feature>
<feature type="compositionally biased region" description="Basic and acidic residues" evidence="1">
    <location>
        <begin position="813"/>
        <end position="829"/>
    </location>
</feature>
<feature type="compositionally biased region" description="Basic and acidic residues" evidence="1">
    <location>
        <begin position="697"/>
        <end position="716"/>
    </location>
</feature>
<feature type="compositionally biased region" description="Basic and acidic residues" evidence="1">
    <location>
        <begin position="627"/>
        <end position="639"/>
    </location>
</feature>
<dbReference type="EMBL" id="JAVIJP010000032">
    <property type="protein sequence ID" value="KAL3631976.1"/>
    <property type="molecule type" value="Genomic_DNA"/>
</dbReference>
<feature type="region of interest" description="Disordered" evidence="1">
    <location>
        <begin position="164"/>
        <end position="294"/>
    </location>
</feature>
<feature type="region of interest" description="Disordered" evidence="1">
    <location>
        <begin position="307"/>
        <end position="330"/>
    </location>
</feature>
<comment type="caution">
    <text evidence="3">The sequence shown here is derived from an EMBL/GenBank/DDBJ whole genome shotgun (WGS) entry which is preliminary data.</text>
</comment>
<evidence type="ECO:0000313" key="4">
    <source>
        <dbReference type="Proteomes" id="UP001632038"/>
    </source>
</evidence>
<organism evidence="3 4">
    <name type="scientific">Castilleja foliolosa</name>
    <dbReference type="NCBI Taxonomy" id="1961234"/>
    <lineage>
        <taxon>Eukaryota</taxon>
        <taxon>Viridiplantae</taxon>
        <taxon>Streptophyta</taxon>
        <taxon>Embryophyta</taxon>
        <taxon>Tracheophyta</taxon>
        <taxon>Spermatophyta</taxon>
        <taxon>Magnoliopsida</taxon>
        <taxon>eudicotyledons</taxon>
        <taxon>Gunneridae</taxon>
        <taxon>Pentapetalae</taxon>
        <taxon>asterids</taxon>
        <taxon>lamiids</taxon>
        <taxon>Lamiales</taxon>
        <taxon>Orobanchaceae</taxon>
        <taxon>Pedicularideae</taxon>
        <taxon>Castillejinae</taxon>
        <taxon>Castilleja</taxon>
    </lineage>
</organism>
<feature type="compositionally biased region" description="Low complexity" evidence="1">
    <location>
        <begin position="395"/>
        <end position="405"/>
    </location>
</feature>